<organism evidence="2 3">
    <name type="scientific">Aeromonas schubertii</name>
    <dbReference type="NCBI Taxonomy" id="652"/>
    <lineage>
        <taxon>Bacteria</taxon>
        <taxon>Pseudomonadati</taxon>
        <taxon>Pseudomonadota</taxon>
        <taxon>Gammaproteobacteria</taxon>
        <taxon>Aeromonadales</taxon>
        <taxon>Aeromonadaceae</taxon>
        <taxon>Aeromonas</taxon>
    </lineage>
</organism>
<dbReference type="RefSeq" id="WP_060587445.1">
    <property type="nucleotide sequence ID" value="NZ_CP013067.1"/>
</dbReference>
<dbReference type="Pfam" id="PF12571">
    <property type="entry name" value="Phage_tail_fib"/>
    <property type="match status" value="1"/>
</dbReference>
<feature type="domain" description="Phage tail fibre protein N-terminal" evidence="1">
    <location>
        <begin position="4"/>
        <end position="153"/>
    </location>
</feature>
<evidence type="ECO:0000313" key="3">
    <source>
        <dbReference type="Proteomes" id="UP000058114"/>
    </source>
</evidence>
<dbReference type="InterPro" id="IPR022225">
    <property type="entry name" value="Phage_tail_fibre_N"/>
</dbReference>
<reference evidence="2 3" key="2">
    <citation type="journal article" date="2016" name="Genome Announc.">
        <title>Complete Genome Sequence of the Highly Virulent Aeromonas schubertii Strain WL1483, Isolated from Diseased Snakehead Fish (Channa argus) in China.</title>
        <authorList>
            <person name="Liu L."/>
            <person name="Li N."/>
            <person name="Zhang D."/>
            <person name="Fu X."/>
            <person name="Shi C."/>
            <person name="Lin Q."/>
            <person name="Hao G."/>
        </authorList>
    </citation>
    <scope>NUCLEOTIDE SEQUENCE [LARGE SCALE GENOMIC DNA]</scope>
    <source>
        <strain evidence="2 3">WL1483</strain>
    </source>
</reference>
<name>A0A0S2SII2_9GAMM</name>
<dbReference type="Proteomes" id="UP000058114">
    <property type="component" value="Chromosome"/>
</dbReference>
<dbReference type="KEGG" id="asr:WL1483_2081"/>
<dbReference type="EMBL" id="CP013067">
    <property type="protein sequence ID" value="ALP41500.1"/>
    <property type="molecule type" value="Genomic_DNA"/>
</dbReference>
<gene>
    <name evidence="2" type="ORF">WL1483_2081</name>
</gene>
<reference evidence="3" key="1">
    <citation type="submission" date="2015-10" db="EMBL/GenBank/DDBJ databases">
        <title>Complete Genome Sequence of Aeromonas schubertii strain WL1483.</title>
        <authorList>
            <person name="Liu L."/>
        </authorList>
    </citation>
    <scope>NUCLEOTIDE SEQUENCE [LARGE SCALE GENOMIC DNA]</scope>
    <source>
        <strain evidence="3">WL1483</strain>
    </source>
</reference>
<sequence length="260" mass="28053">MAEILNRGMMLITQNLALNVATHIDKMVLAYKPGLNYTDPVNPDEPDPALGEIKYRGPVTKAAAISPDKVVYSLLLEPTVGPFTFNWMGLEASDGTLVAVSYLPDTVKVAKDANQPGDTLIRNFILAFARASAALDVTITPETWQFDFTDYINTAISDGLRAGFSASAITADSSLPANGKYPSHLRFMKPAVVTLDETWADGSRLGVIVDHSVDMAAGDCIVQLTSGTISTSAGADRQIRLRQASREFIFEKIAGQWRAA</sequence>
<evidence type="ECO:0000259" key="1">
    <source>
        <dbReference type="Pfam" id="PF12571"/>
    </source>
</evidence>
<protein>
    <recommendedName>
        <fullName evidence="1">Phage tail fibre protein N-terminal domain-containing protein</fullName>
    </recommendedName>
</protein>
<proteinExistence type="predicted"/>
<dbReference type="AlphaFoldDB" id="A0A0S2SII2"/>
<accession>A0A0S2SII2</accession>
<dbReference type="PATRIC" id="fig|652.5.peg.3795"/>
<evidence type="ECO:0000313" key="2">
    <source>
        <dbReference type="EMBL" id="ALP41500.1"/>
    </source>
</evidence>